<proteinExistence type="predicted"/>
<dbReference type="Gene3D" id="1.20.120.910">
    <property type="entry name" value="DksA, coiled-coil domain"/>
    <property type="match status" value="1"/>
</dbReference>
<evidence type="ECO:0000256" key="5">
    <source>
        <dbReference type="SAM" id="MobiDB-lite"/>
    </source>
</evidence>
<evidence type="ECO:0000259" key="6">
    <source>
        <dbReference type="Pfam" id="PF01258"/>
    </source>
</evidence>
<dbReference type="Pfam" id="PF01258">
    <property type="entry name" value="zf-dskA_traR"/>
    <property type="match status" value="1"/>
</dbReference>
<dbReference type="InterPro" id="IPR037187">
    <property type="entry name" value="DnaK_N"/>
</dbReference>
<evidence type="ECO:0000313" key="7">
    <source>
        <dbReference type="EMBL" id="SFQ04722.1"/>
    </source>
</evidence>
<dbReference type="GO" id="GO:0008270">
    <property type="term" value="F:zinc ion binding"/>
    <property type="evidence" value="ECO:0007669"/>
    <property type="project" value="UniProtKB-KW"/>
</dbReference>
<accession>A0A1I5VBD7</accession>
<dbReference type="SUPFAM" id="SSF109635">
    <property type="entry name" value="DnaK suppressor protein DksA, alpha-hairpin domain"/>
    <property type="match status" value="1"/>
</dbReference>
<protein>
    <submittedName>
        <fullName evidence="7">RNA polymerase-binding protein DksA</fullName>
    </submittedName>
</protein>
<feature type="domain" description="Zinc finger DksA/TraR C4-type" evidence="6">
    <location>
        <begin position="83"/>
        <end position="110"/>
    </location>
</feature>
<dbReference type="PROSITE" id="PS51128">
    <property type="entry name" value="ZF_DKSA_2"/>
    <property type="match status" value="1"/>
</dbReference>
<organism evidence="7 8">
    <name type="scientific">Salibacterium halotolerans</name>
    <dbReference type="NCBI Taxonomy" id="1884432"/>
    <lineage>
        <taxon>Bacteria</taxon>
        <taxon>Bacillati</taxon>
        <taxon>Bacillota</taxon>
        <taxon>Bacilli</taxon>
        <taxon>Bacillales</taxon>
        <taxon>Bacillaceae</taxon>
    </lineage>
</organism>
<keyword evidence="2" id="KW-0863">Zinc-finger</keyword>
<dbReference type="STRING" id="1884432.SAMN05518683_11599"/>
<dbReference type="NCBIfam" id="TIGR02890">
    <property type="entry name" value="bacill_yteA"/>
    <property type="match status" value="1"/>
</dbReference>
<reference evidence="8" key="1">
    <citation type="submission" date="2016-10" db="EMBL/GenBank/DDBJ databases">
        <authorList>
            <person name="Varghese N."/>
            <person name="Submissions S."/>
        </authorList>
    </citation>
    <scope>NUCLEOTIDE SEQUENCE [LARGE SCALE GENOMIC DNA]</scope>
    <source>
        <strain evidence="8">S7</strain>
    </source>
</reference>
<sequence>MKTSEFFQKMQKRLLEELKQHAEHDKQETAFAQETVGELSNYDNHPADTASGLYEREKDMALEQHEERSLDRVKKALQAIEEGTYGTCEICGADIPVERLEAEPTALCCMQHAGEESGRQDRPVEEERLIPGKGGFTGMDMDETANGRFDAEETWDLTAAYGTSDTPQDMNDPEEAYDGLFGSDLEENGAGEVPEGFSITDSEGRPVDVDRDVDFSNMYLRR</sequence>
<dbReference type="SUPFAM" id="SSF57716">
    <property type="entry name" value="Glucocorticoid receptor-like (DNA-binding domain)"/>
    <property type="match status" value="1"/>
</dbReference>
<evidence type="ECO:0000256" key="4">
    <source>
        <dbReference type="PROSITE-ProRule" id="PRU00510"/>
    </source>
</evidence>
<dbReference type="OrthoDB" id="9811543at2"/>
<evidence type="ECO:0000256" key="1">
    <source>
        <dbReference type="ARBA" id="ARBA00022723"/>
    </source>
</evidence>
<keyword evidence="3" id="KW-0862">Zinc</keyword>
<dbReference type="RefSeq" id="WP_093338156.1">
    <property type="nucleotide sequence ID" value="NZ_FOXD01000015.1"/>
</dbReference>
<dbReference type="AlphaFoldDB" id="A0A1I5VBD7"/>
<dbReference type="InterPro" id="IPR014240">
    <property type="entry name" value="YteA"/>
</dbReference>
<keyword evidence="8" id="KW-1185">Reference proteome</keyword>
<feature type="region of interest" description="Disordered" evidence="5">
    <location>
        <begin position="161"/>
        <end position="210"/>
    </location>
</feature>
<name>A0A1I5VBD7_9BACI</name>
<evidence type="ECO:0000313" key="8">
    <source>
        <dbReference type="Proteomes" id="UP000198892"/>
    </source>
</evidence>
<gene>
    <name evidence="7" type="ORF">SAMN05518683_11599</name>
</gene>
<dbReference type="PANTHER" id="PTHR33823">
    <property type="entry name" value="RNA POLYMERASE-BINDING TRANSCRIPTION FACTOR DKSA-RELATED"/>
    <property type="match status" value="1"/>
</dbReference>
<dbReference type="PANTHER" id="PTHR33823:SF4">
    <property type="entry name" value="GENERAL STRESS PROTEIN 16O"/>
    <property type="match status" value="1"/>
</dbReference>
<dbReference type="Proteomes" id="UP000198892">
    <property type="component" value="Unassembled WGS sequence"/>
</dbReference>
<comment type="caution">
    <text evidence="4">Lacks conserved residue(s) required for the propagation of feature annotation.</text>
</comment>
<dbReference type="EMBL" id="FOXD01000015">
    <property type="protein sequence ID" value="SFQ04722.1"/>
    <property type="molecule type" value="Genomic_DNA"/>
</dbReference>
<keyword evidence="1" id="KW-0479">Metal-binding</keyword>
<evidence type="ECO:0000256" key="3">
    <source>
        <dbReference type="ARBA" id="ARBA00022833"/>
    </source>
</evidence>
<evidence type="ECO:0000256" key="2">
    <source>
        <dbReference type="ARBA" id="ARBA00022771"/>
    </source>
</evidence>
<dbReference type="InterPro" id="IPR000962">
    <property type="entry name" value="Znf_DskA_TraR"/>
</dbReference>